<accession>A0A5C5ZT19</accession>
<feature type="transmembrane region" description="Helical" evidence="9">
    <location>
        <begin position="967"/>
        <end position="990"/>
    </location>
</feature>
<keyword evidence="6 9" id="KW-0812">Transmembrane</keyword>
<dbReference type="InterPro" id="IPR000731">
    <property type="entry name" value="SSD"/>
</dbReference>
<dbReference type="SUPFAM" id="SSF82693">
    <property type="entry name" value="Multidrug efflux transporter AcrB pore domain, PN1, PN2, PC1 and PC2 subdomains"/>
    <property type="match status" value="4"/>
</dbReference>
<dbReference type="Proteomes" id="UP000315440">
    <property type="component" value="Unassembled WGS sequence"/>
</dbReference>
<feature type="transmembrane region" description="Helical" evidence="9">
    <location>
        <begin position="534"/>
        <end position="553"/>
    </location>
</feature>
<feature type="transmembrane region" description="Helical" evidence="9">
    <location>
        <begin position="368"/>
        <end position="388"/>
    </location>
</feature>
<dbReference type="EMBL" id="SJPQ01000001">
    <property type="protein sequence ID" value="TWT89931.1"/>
    <property type="molecule type" value="Genomic_DNA"/>
</dbReference>
<evidence type="ECO:0000256" key="5">
    <source>
        <dbReference type="ARBA" id="ARBA00022519"/>
    </source>
</evidence>
<feature type="transmembrane region" description="Helical" evidence="9">
    <location>
        <begin position="895"/>
        <end position="915"/>
    </location>
</feature>
<dbReference type="GO" id="GO:0042910">
    <property type="term" value="F:xenobiotic transmembrane transporter activity"/>
    <property type="evidence" value="ECO:0007669"/>
    <property type="project" value="TreeGrafter"/>
</dbReference>
<dbReference type="GO" id="GO:0005886">
    <property type="term" value="C:plasma membrane"/>
    <property type="evidence" value="ECO:0007669"/>
    <property type="project" value="UniProtKB-SubCell"/>
</dbReference>
<dbReference type="Gene3D" id="3.30.70.1440">
    <property type="entry name" value="Multidrug efflux transporter AcrB pore domain"/>
    <property type="match status" value="1"/>
</dbReference>
<evidence type="ECO:0000256" key="7">
    <source>
        <dbReference type="ARBA" id="ARBA00022989"/>
    </source>
</evidence>
<comment type="caution">
    <text evidence="11">The sequence shown here is derived from an EMBL/GenBank/DDBJ whole genome shotgun (WGS) entry which is preliminary data.</text>
</comment>
<dbReference type="Gene3D" id="3.30.2090.10">
    <property type="entry name" value="Multidrug efflux transporter AcrB TolC docking domain, DN and DC subdomains"/>
    <property type="match status" value="2"/>
</dbReference>
<evidence type="ECO:0000256" key="4">
    <source>
        <dbReference type="ARBA" id="ARBA00022475"/>
    </source>
</evidence>
<dbReference type="InterPro" id="IPR004764">
    <property type="entry name" value="MdtF-like"/>
</dbReference>
<dbReference type="AlphaFoldDB" id="A0A5C5ZT19"/>
<gene>
    <name evidence="11" type="primary">bepE_2</name>
    <name evidence="11" type="ORF">Mal64_03130</name>
</gene>
<evidence type="ECO:0000313" key="11">
    <source>
        <dbReference type="EMBL" id="TWT89931.1"/>
    </source>
</evidence>
<feature type="transmembrane region" description="Helical" evidence="9">
    <location>
        <begin position="1002"/>
        <end position="1023"/>
    </location>
</feature>
<dbReference type="NCBIfam" id="NF000282">
    <property type="entry name" value="RND_permease_1"/>
    <property type="match status" value="1"/>
</dbReference>
<evidence type="ECO:0000256" key="3">
    <source>
        <dbReference type="ARBA" id="ARBA00022448"/>
    </source>
</evidence>
<evidence type="ECO:0000256" key="2">
    <source>
        <dbReference type="ARBA" id="ARBA00010942"/>
    </source>
</evidence>
<name>A0A5C5ZT19_9BACT</name>
<dbReference type="PANTHER" id="PTHR32063">
    <property type="match status" value="1"/>
</dbReference>
<dbReference type="RefSeq" id="WP_146396048.1">
    <property type="nucleotide sequence ID" value="NZ_SJPQ01000001.1"/>
</dbReference>
<keyword evidence="12" id="KW-1185">Reference proteome</keyword>
<evidence type="ECO:0000256" key="9">
    <source>
        <dbReference type="SAM" id="Phobius"/>
    </source>
</evidence>
<dbReference type="SUPFAM" id="SSF82714">
    <property type="entry name" value="Multidrug efflux transporter AcrB TolC docking domain, DN and DC subdomains"/>
    <property type="match status" value="2"/>
</dbReference>
<evidence type="ECO:0000256" key="1">
    <source>
        <dbReference type="ARBA" id="ARBA00004429"/>
    </source>
</evidence>
<dbReference type="GO" id="GO:0015562">
    <property type="term" value="F:efflux transmembrane transporter activity"/>
    <property type="evidence" value="ECO:0007669"/>
    <property type="project" value="InterPro"/>
</dbReference>
<keyword evidence="4" id="KW-1003">Cell membrane</keyword>
<feature type="transmembrane region" description="Helical" evidence="9">
    <location>
        <begin position="921"/>
        <end position="946"/>
    </location>
</feature>
<comment type="similarity">
    <text evidence="2">Belongs to the resistance-nodulation-cell division (RND) (TC 2.A.6) family.</text>
</comment>
<evidence type="ECO:0000256" key="6">
    <source>
        <dbReference type="ARBA" id="ARBA00022692"/>
    </source>
</evidence>
<keyword evidence="5" id="KW-0997">Cell inner membrane</keyword>
<evidence type="ECO:0000256" key="8">
    <source>
        <dbReference type="ARBA" id="ARBA00023136"/>
    </source>
</evidence>
<feature type="transmembrane region" description="Helical" evidence="9">
    <location>
        <begin position="443"/>
        <end position="463"/>
    </location>
</feature>
<dbReference type="FunFam" id="1.20.1640.10:FF:000001">
    <property type="entry name" value="Efflux pump membrane transporter"/>
    <property type="match status" value="1"/>
</dbReference>
<keyword evidence="7 9" id="KW-1133">Transmembrane helix</keyword>
<protein>
    <submittedName>
        <fullName evidence="11">Efflux pump membrane transporter BepE</fullName>
    </submittedName>
</protein>
<dbReference type="Gene3D" id="1.20.1640.10">
    <property type="entry name" value="Multidrug efflux transporter AcrB transmembrane domain"/>
    <property type="match status" value="2"/>
</dbReference>
<keyword evidence="8 9" id="KW-0472">Membrane</keyword>
<feature type="transmembrane region" description="Helical" evidence="9">
    <location>
        <begin position="475"/>
        <end position="498"/>
    </location>
</feature>
<dbReference type="Gene3D" id="3.30.70.1320">
    <property type="entry name" value="Multidrug efflux transporter AcrB pore domain like"/>
    <property type="match status" value="1"/>
</dbReference>
<reference evidence="11 12" key="1">
    <citation type="submission" date="2019-02" db="EMBL/GenBank/DDBJ databases">
        <title>Deep-cultivation of Planctomycetes and their phenomic and genomic characterization uncovers novel biology.</title>
        <authorList>
            <person name="Wiegand S."/>
            <person name="Jogler M."/>
            <person name="Boedeker C."/>
            <person name="Pinto D."/>
            <person name="Vollmers J."/>
            <person name="Rivas-Marin E."/>
            <person name="Kohn T."/>
            <person name="Peeters S.H."/>
            <person name="Heuer A."/>
            <person name="Rast P."/>
            <person name="Oberbeckmann S."/>
            <person name="Bunk B."/>
            <person name="Jeske O."/>
            <person name="Meyerdierks A."/>
            <person name="Storesund J.E."/>
            <person name="Kallscheuer N."/>
            <person name="Luecker S."/>
            <person name="Lage O.M."/>
            <person name="Pohl T."/>
            <person name="Merkel B.J."/>
            <person name="Hornburger P."/>
            <person name="Mueller R.-W."/>
            <person name="Bruemmer F."/>
            <person name="Labrenz M."/>
            <person name="Spormann A.M."/>
            <person name="Op Den Camp H."/>
            <person name="Overmann J."/>
            <person name="Amann R."/>
            <person name="Jetten M.S.M."/>
            <person name="Mascher T."/>
            <person name="Medema M.H."/>
            <person name="Devos D.P."/>
            <person name="Kaster A.-K."/>
            <person name="Ovreas L."/>
            <person name="Rohde M."/>
            <person name="Galperin M.Y."/>
            <person name="Jogler C."/>
        </authorList>
    </citation>
    <scope>NUCLEOTIDE SEQUENCE [LARGE SCALE GENOMIC DNA]</scope>
    <source>
        <strain evidence="11 12">Mal64</strain>
    </source>
</reference>
<organism evidence="11 12">
    <name type="scientific">Pseudobythopirellula maris</name>
    <dbReference type="NCBI Taxonomy" id="2527991"/>
    <lineage>
        <taxon>Bacteria</taxon>
        <taxon>Pseudomonadati</taxon>
        <taxon>Planctomycetota</taxon>
        <taxon>Planctomycetia</taxon>
        <taxon>Pirellulales</taxon>
        <taxon>Lacipirellulaceae</taxon>
        <taxon>Pseudobythopirellula</taxon>
    </lineage>
</organism>
<feature type="transmembrane region" description="Helical" evidence="9">
    <location>
        <begin position="12"/>
        <end position="31"/>
    </location>
</feature>
<dbReference type="InterPro" id="IPR001036">
    <property type="entry name" value="Acrflvin-R"/>
</dbReference>
<dbReference type="PROSITE" id="PS50156">
    <property type="entry name" value="SSD"/>
    <property type="match status" value="1"/>
</dbReference>
<comment type="subcellular location">
    <subcellularLocation>
        <location evidence="1">Cell inner membrane</location>
        <topology evidence="1">Multi-pass membrane protein</topology>
    </subcellularLocation>
</comment>
<feature type="transmembrane region" description="Helical" evidence="9">
    <location>
        <begin position="870"/>
        <end position="888"/>
    </location>
</feature>
<dbReference type="OrthoDB" id="220575at2"/>
<dbReference type="PRINTS" id="PR00702">
    <property type="entry name" value="ACRIFLAVINRP"/>
</dbReference>
<proteinExistence type="inferred from homology"/>
<dbReference type="InterPro" id="IPR027463">
    <property type="entry name" value="AcrB_DN_DC_subdom"/>
</dbReference>
<sequence length="1044" mass="112521">MLSRFFIDRPIFATVIALVTVIAGGALVWVLPVAQYPEVVPPTVQVSAIYPGANATVVSNTVATPIEQEVNGVEGMIYMQSTSASDGSYNLTVTFEQGVDLDIASVLVQNRVAVATPRLPQEVTQQGVTTKKKSTSITMVISLTSPDDQYDSVFLGNYATIHLRDELSRVDGVGEVRVFGGADYSMRVWLDPNKLKARSLTTQDVVAAIREQNVQVAAGQIGQPPAPAGQNFQLTINTLGRLSDESQFENLIIKSEGDGRFTRVKDVARVELGAKDYNVATFETGRTATAILIYQLPDANALDVVANVRKAMDGLSEDFPQGMEHRYMVDSTEFVNASIKEVYLTLLQAIALVVVTIFVFLQDWRSTLIPVITIPVSLIGTFAVMALFGSSINMITLFGLVLAIGIVVDDAIVVVENTARLIEKGLSPRDAAVKAMEEVTGPVIATTLVLLAVFVPTAMLGGITGELYRQFSLTISAATVLSSINALTLSPAMCALLLRPSKGRPNLFFRGFNRVYGGTEWVYAGVVGVLVRRVSIGLLLFAALGVLTGWSFLQLPTGFLPVEDQGYLFCNIQLPDAASLERTEEVTRKIDKMLEETPGVRSWVTINGFSLLDSAIGSNSAAVFVRLEPWDDRTSPQLQQGAILGGLYQRFAAIQEAQILAFPRPSIDGLGSGTGFEMRLQDRGGLGLPTLSALTNEVVSDANAQSGLGRVNSTFRASVPQLFVDVDRDKVKRLDVPLSQVFDTLQTYLGSSYVNDFNKFGRTYQVRVQADHQFRVESDDIKQLDVRNAQGQMAPVGAFVDVEETVGPQLIQRYNLYPSAPITGEPAPGYSSGQALELMEQLVESKAPAGASYEWTGISYQEKQVGSERIVIFVLAIVFVFLVLAAQYESWTSPLAVVAVAPLAVLGAAAAIAVRGMDVNVYTQIGLVLLVALASKNAILIVEFASQLREEGNTIVESAREAARLRFRAILMTSFSFILGVVPLLIAAGAGAASRQAVGTAVFGGMIAATAFSVLFVPTFFVVMRSIAEIRSKQLGETLPNGQE</sequence>
<dbReference type="GO" id="GO:0009636">
    <property type="term" value="P:response to toxic substance"/>
    <property type="evidence" value="ECO:0007669"/>
    <property type="project" value="UniProtKB-ARBA"/>
</dbReference>
<keyword evidence="3" id="KW-0813">Transport</keyword>
<dbReference type="NCBIfam" id="TIGR00915">
    <property type="entry name" value="2A0602"/>
    <property type="match status" value="1"/>
</dbReference>
<dbReference type="SUPFAM" id="SSF82866">
    <property type="entry name" value="Multidrug efflux transporter AcrB transmembrane domain"/>
    <property type="match status" value="2"/>
</dbReference>
<dbReference type="PANTHER" id="PTHR32063:SF11">
    <property type="entry name" value="CATION OR DRUG EFFLUX SYSTEM PROTEIN"/>
    <property type="match status" value="1"/>
</dbReference>
<evidence type="ECO:0000259" key="10">
    <source>
        <dbReference type="PROSITE" id="PS50156"/>
    </source>
</evidence>
<dbReference type="Pfam" id="PF00873">
    <property type="entry name" value="ACR_tran"/>
    <property type="match status" value="1"/>
</dbReference>
<dbReference type="Gene3D" id="3.30.70.1430">
    <property type="entry name" value="Multidrug efflux transporter AcrB pore domain"/>
    <property type="match status" value="2"/>
</dbReference>
<feature type="domain" description="SSD" evidence="10">
    <location>
        <begin position="371"/>
        <end position="496"/>
    </location>
</feature>
<feature type="transmembrane region" description="Helical" evidence="9">
    <location>
        <begin position="342"/>
        <end position="361"/>
    </location>
</feature>
<dbReference type="FunFam" id="3.30.70.1430:FF:000001">
    <property type="entry name" value="Efflux pump membrane transporter"/>
    <property type="match status" value="1"/>
</dbReference>
<feature type="transmembrane region" description="Helical" evidence="9">
    <location>
        <begin position="394"/>
        <end position="415"/>
    </location>
</feature>
<evidence type="ECO:0000313" key="12">
    <source>
        <dbReference type="Proteomes" id="UP000315440"/>
    </source>
</evidence>